<evidence type="ECO:0008006" key="3">
    <source>
        <dbReference type="Google" id="ProtNLM"/>
    </source>
</evidence>
<name>A0A1L7NI09_PSEPU</name>
<accession>A0A1L7NI09</accession>
<protein>
    <recommendedName>
        <fullName evidence="3">Integrase</fullName>
    </recommendedName>
</protein>
<reference evidence="1 2" key="1">
    <citation type="submission" date="2015-11" db="EMBL/GenBank/DDBJ databases">
        <title>Complete genome sequencing of a biphenyl-degrading bacterium, Pseudomonas putida KF715 (=NBRC110667).</title>
        <authorList>
            <person name="Suenaga H."/>
            <person name="Fujihara N."/>
            <person name="Watanabe T."/>
            <person name="Hirose J."/>
            <person name="Kimura N."/>
            <person name="Yamazoe A."/>
            <person name="Hosoyama A."/>
            <person name="Shimodaira J."/>
            <person name="Furukawa K."/>
        </authorList>
    </citation>
    <scope>NUCLEOTIDE SEQUENCE [LARGE SCALE GENOMIC DNA]</scope>
    <source>
        <strain evidence="1 2">KF715</strain>
    </source>
</reference>
<sequence length="673" mass="77249">MEKAKPTISSLGADEVRVLKELKCTIQCKNTKQTHHYNFGGRPQFESMRRIISIFAWAIYKRRHHAGHQTRVSARDYFWNFLRFLDEQGIREPEELVKGTLLLFVHWLKQHPSLSYSTASAQFRGLRPFFIQMSKHEKVSCEFVPPKNAFPKASSLQSASLGYDKKELKDIVRAAVAGMRETMEKFNSEYIPQWLGKPPPIDDVAPFGPNGGGTYWSSLEYKIWWWENHCKCVRLNSTDLSRMPQGQVFMSSFKTENQTGMVGVERFYDAIGAGPKYVTKYLGQSCPITYRTPWKKIDYLVWYRENNLGCKPLWGEELKEVSPEFFGALKEYFGGRVNEFYGALGIYRWLSGSDLVSFYILLLIRTQLNPSVVQRLTVDCIIPDPLNPDKKRLSWIKYRSSKEGSTIPSDQACEGWPVMIVNKILKITESIRGDETELWITNSNRFKTTLPLGNSGFKDAMKEFSLKHHLKHSSGEPLILQAKLIRPTMAWSEYLRTEDMRYLQTLLGQEKLETTADYLRRISDPLFIIRRGVHQEAWFLDLIATDGSGISSSASLTSGLLSSCKDPLRSPIPGQSDGKMCDAGHEVCLGCSNLVITHEDIKKYFCFMRYHDELYGSGLISFEEHCSATAEKKFVWENQILTRYPVSVINEIRRDADLRPIGIWSPTVEGMWL</sequence>
<evidence type="ECO:0000313" key="1">
    <source>
        <dbReference type="EMBL" id="BAW25073.1"/>
    </source>
</evidence>
<gene>
    <name evidence="1" type="ORF">KF715C_ch45000</name>
</gene>
<dbReference type="RefSeq" id="WP_172901754.1">
    <property type="nucleotide sequence ID" value="NZ_AP015029.1"/>
</dbReference>
<dbReference type="Proteomes" id="UP000218731">
    <property type="component" value="Chromosome 1"/>
</dbReference>
<dbReference type="EMBL" id="AP015029">
    <property type="protein sequence ID" value="BAW25073.1"/>
    <property type="molecule type" value="Genomic_DNA"/>
</dbReference>
<organism evidence="1 2">
    <name type="scientific">Pseudomonas putida</name>
    <name type="common">Arthrobacter siderocapsulatus</name>
    <dbReference type="NCBI Taxonomy" id="303"/>
    <lineage>
        <taxon>Bacteria</taxon>
        <taxon>Pseudomonadati</taxon>
        <taxon>Pseudomonadota</taxon>
        <taxon>Gammaproteobacteria</taxon>
        <taxon>Pseudomonadales</taxon>
        <taxon>Pseudomonadaceae</taxon>
        <taxon>Pseudomonas</taxon>
    </lineage>
</organism>
<evidence type="ECO:0000313" key="2">
    <source>
        <dbReference type="Proteomes" id="UP000218731"/>
    </source>
</evidence>
<proteinExistence type="predicted"/>
<dbReference type="AlphaFoldDB" id="A0A1L7NI09"/>